<proteinExistence type="evidence at protein level"/>
<gene>
    <name evidence="2" type="ORF">CELE_M01B12.4</name>
    <name evidence="2 4" type="ORF">M01B12.4</name>
</gene>
<feature type="compositionally biased region" description="Polar residues" evidence="1">
    <location>
        <begin position="647"/>
        <end position="678"/>
    </location>
</feature>
<dbReference type="STRING" id="6239.M01B12.4c.1"/>
<dbReference type="FunCoup" id="H2KZB7">
    <property type="interactions" value="1495"/>
</dbReference>
<dbReference type="OMA" id="PMTNTLP"/>
<evidence type="ECO:0000313" key="4">
    <source>
        <dbReference type="WormBase" id="M01B12.4c"/>
    </source>
</evidence>
<dbReference type="OrthoDB" id="5877833at2759"/>
<feature type="compositionally biased region" description="Basic and acidic residues" evidence="1">
    <location>
        <begin position="382"/>
        <end position="405"/>
    </location>
</feature>
<evidence type="ECO:0000313" key="2">
    <source>
        <dbReference type="EMBL" id="CCD67366.1"/>
    </source>
</evidence>
<dbReference type="Bgee" id="WBGene00019697">
    <property type="expression patterns" value="Expressed in pharyngeal muscle cell (C elegans) and 4 other cell types or tissues"/>
</dbReference>
<name>H2KZB7_CAEEL</name>
<dbReference type="WormBase" id="M01B12.4c">
    <property type="protein sequence ID" value="CE37031"/>
    <property type="gene ID" value="WBGene00019697"/>
</dbReference>
<organism evidence="2 3">
    <name type="scientific">Caenorhabditis elegans</name>
    <dbReference type="NCBI Taxonomy" id="6239"/>
    <lineage>
        <taxon>Eukaryota</taxon>
        <taxon>Metazoa</taxon>
        <taxon>Ecdysozoa</taxon>
        <taxon>Nematoda</taxon>
        <taxon>Chromadorea</taxon>
        <taxon>Rhabditida</taxon>
        <taxon>Rhabditina</taxon>
        <taxon>Rhabditomorpha</taxon>
        <taxon>Rhabditoidea</taxon>
        <taxon>Rhabditidae</taxon>
        <taxon>Peloderinae</taxon>
        <taxon>Caenorhabditis</taxon>
    </lineage>
</organism>
<feature type="compositionally biased region" description="Polar residues" evidence="1">
    <location>
        <begin position="166"/>
        <end position="183"/>
    </location>
</feature>
<feature type="compositionally biased region" description="Polar residues" evidence="1">
    <location>
        <begin position="198"/>
        <end position="217"/>
    </location>
</feature>
<feature type="compositionally biased region" description="Polar residues" evidence="1">
    <location>
        <begin position="225"/>
        <end position="243"/>
    </location>
</feature>
<keyword evidence="5" id="KW-1267">Proteomics identification</keyword>
<feature type="compositionally biased region" description="Low complexity" evidence="1">
    <location>
        <begin position="126"/>
        <end position="139"/>
    </location>
</feature>
<sequence>MDSDEVRKRKEYAERKVKERHAALRKEAEEKRKHTVEHRERVQSVLKREQIALQKRMQQLNEDEERKKVTLAKQHEVSSRIAAITKSPKSFAFGSSTPRTLAYLDNLPKSEQQYDKKLRPLDQGPSQTTSPTSTTSNTTKMGRLSMTPQRAPPASHRPAPAMASMTTSMYVTSSAPSTRQAKSISKPAAVTTKKVGSMMTQSVYTPTSRPATSSRLTMKQPARGASTSAARPNTATPSSSNNRRSMDQRKPPMPRKLPFGKPEAARKSASPVAAQEPTAPVVVVAPVEAIPEVPAVQEEVLTVEEPAAPAREAVVEEAPEAVVEQEEITVAPEAVVAEEQQIAPEATPTVIEEHHNEVTVAPEAPEIQEPSEPATEPIPEPNEPKDEEIQRNEEMFHEDTSESHLESSTNTSLADELISIGIDQSQEILPSKPEILELHYPLVEEQNAVIAPVGAGEGSGVNDLIGVFGNDFINQNQPPPQQQQQQQRLVQFDEDTDSGKASPTSSETSSTTDEVTPRGAIEEEAAAEKITAPRVLPIVRSAEDIARKEKEIRESEERKSRLAAILAKSRGMASPMTNTLPPTADDIKDSTPAVTSASLPLLPSSPEPSSSSSSPAQQPSASTEETAEKASNESGRANDVLARVAAMTNSSSLQRILQRKQGSNPSLQTSESTGGEIY</sequence>
<dbReference type="AGR" id="WB:WBGene00019697"/>
<feature type="compositionally biased region" description="Low complexity" evidence="1">
    <location>
        <begin position="502"/>
        <end position="514"/>
    </location>
</feature>
<feature type="region of interest" description="Disordered" evidence="1">
    <location>
        <begin position="105"/>
        <end position="277"/>
    </location>
</feature>
<keyword evidence="3" id="KW-1185">Reference proteome</keyword>
<feature type="region of interest" description="Disordered" evidence="1">
    <location>
        <begin position="361"/>
        <end position="411"/>
    </location>
</feature>
<dbReference type="CTD" id="3565638"/>
<feature type="region of interest" description="Disordered" evidence="1">
    <location>
        <begin position="465"/>
        <end position="678"/>
    </location>
</feature>
<dbReference type="GeneID" id="3565638"/>
<dbReference type="RefSeq" id="NP_740825.2">
    <property type="nucleotide sequence ID" value="NM_170840.4"/>
</dbReference>
<accession>H2KZB7</accession>
<dbReference type="EMBL" id="BX284601">
    <property type="protein sequence ID" value="CCD67366.1"/>
    <property type="molecule type" value="Genomic_DNA"/>
</dbReference>
<dbReference type="Proteomes" id="UP000001940">
    <property type="component" value="Chromosome I"/>
</dbReference>
<dbReference type="eggNOG" id="ENOG502SYA3">
    <property type="taxonomic scope" value="Eukaryota"/>
</dbReference>
<dbReference type="PaxDb" id="6239-M01B12.4c"/>
<feature type="compositionally biased region" description="Basic and acidic residues" evidence="1">
    <location>
        <begin position="541"/>
        <end position="560"/>
    </location>
</feature>
<dbReference type="SMR" id="H2KZB7"/>
<feature type="compositionally biased region" description="Low complexity" evidence="1">
    <location>
        <begin position="596"/>
        <end position="622"/>
    </location>
</feature>
<feature type="compositionally biased region" description="Low complexity" evidence="1">
    <location>
        <begin position="148"/>
        <end position="165"/>
    </location>
</feature>
<protein>
    <submittedName>
        <fullName evidence="2">Ensconsin</fullName>
    </submittedName>
</protein>
<evidence type="ECO:0007829" key="5">
    <source>
        <dbReference type="PeptideAtlas" id="H2KZB7"/>
    </source>
</evidence>
<evidence type="ECO:0000313" key="3">
    <source>
        <dbReference type="Proteomes" id="UP000001940"/>
    </source>
</evidence>
<dbReference type="InParanoid" id="H2KZB7"/>
<dbReference type="ExpressionAtlas" id="H2KZB7">
    <property type="expression patterns" value="baseline and differential"/>
</dbReference>
<reference evidence="2 3" key="1">
    <citation type="journal article" date="1998" name="Science">
        <title>Genome sequence of the nematode C. elegans: a platform for investigating biology.</title>
        <authorList>
            <consortium name="The C. elegans sequencing consortium"/>
            <person name="Sulson J.E."/>
            <person name="Waterston R."/>
        </authorList>
    </citation>
    <scope>NUCLEOTIDE SEQUENCE [LARGE SCALE GENOMIC DNA]</scope>
    <source>
        <strain evidence="2 3">Bristol N2</strain>
    </source>
</reference>
<dbReference type="AlphaFoldDB" id="H2KZB7"/>
<evidence type="ECO:0000256" key="1">
    <source>
        <dbReference type="SAM" id="MobiDB-lite"/>
    </source>
</evidence>
<feature type="region of interest" description="Disordered" evidence="1">
    <location>
        <begin position="16"/>
        <end position="43"/>
    </location>
</feature>
<dbReference type="PeptideAtlas" id="H2KZB7"/>